<dbReference type="PANTHER" id="PTHR45959">
    <property type="entry name" value="BHLH TRANSCRIPTION FACTOR"/>
    <property type="match status" value="1"/>
</dbReference>
<keyword evidence="6" id="KW-0804">Transcription</keyword>
<dbReference type="InterPro" id="IPR036638">
    <property type="entry name" value="HLH_DNA-bd_sf"/>
</dbReference>
<comment type="subcellular location">
    <subcellularLocation>
        <location evidence="1">Nucleus</location>
    </subcellularLocation>
</comment>
<dbReference type="GO" id="GO:0046983">
    <property type="term" value="F:protein dimerization activity"/>
    <property type="evidence" value="ECO:0007669"/>
    <property type="project" value="InterPro"/>
</dbReference>
<gene>
    <name evidence="11" type="primary">BHLH25</name>
    <name evidence="11" type="ORF">QJS10_CPA02g00001</name>
</gene>
<dbReference type="SMART" id="SM00353">
    <property type="entry name" value="HLH"/>
    <property type="match status" value="1"/>
</dbReference>
<dbReference type="Proteomes" id="UP001180020">
    <property type="component" value="Unassembled WGS sequence"/>
</dbReference>
<dbReference type="PANTHER" id="PTHR45959:SF2">
    <property type="entry name" value="BHLH TRANSCRIPTION FACTOR"/>
    <property type="match status" value="1"/>
</dbReference>
<dbReference type="CDD" id="cd11452">
    <property type="entry name" value="bHLH_AtNAI1_like"/>
    <property type="match status" value="1"/>
</dbReference>
<dbReference type="Gene3D" id="4.10.280.10">
    <property type="entry name" value="Helix-loop-helix DNA-binding domain"/>
    <property type="match status" value="1"/>
</dbReference>
<keyword evidence="7" id="KW-0539">Nucleus</keyword>
<dbReference type="PROSITE" id="PS51671">
    <property type="entry name" value="ACT"/>
    <property type="match status" value="1"/>
</dbReference>
<evidence type="ECO:0000256" key="1">
    <source>
        <dbReference type="ARBA" id="ARBA00004123"/>
    </source>
</evidence>
<dbReference type="GO" id="GO:0005634">
    <property type="term" value="C:nucleus"/>
    <property type="evidence" value="ECO:0007669"/>
    <property type="project" value="UniProtKB-SubCell"/>
</dbReference>
<keyword evidence="8" id="KW-0175">Coiled coil</keyword>
<comment type="caution">
    <text evidence="11">The sequence shown here is derived from an EMBL/GenBank/DDBJ whole genome shotgun (WGS) entry which is preliminary data.</text>
</comment>
<dbReference type="GO" id="GO:0006355">
    <property type="term" value="P:regulation of DNA-templated transcription"/>
    <property type="evidence" value="ECO:0007669"/>
    <property type="project" value="UniProtKB-ARBA"/>
</dbReference>
<keyword evidence="4" id="KW-0805">Transcription regulation</keyword>
<reference evidence="11" key="1">
    <citation type="journal article" date="2023" name="Nat. Commun.">
        <title>Diploid and tetraploid genomes of Acorus and the evolution of monocots.</title>
        <authorList>
            <person name="Ma L."/>
            <person name="Liu K.W."/>
            <person name="Li Z."/>
            <person name="Hsiao Y.Y."/>
            <person name="Qi Y."/>
            <person name="Fu T."/>
            <person name="Tang G.D."/>
            <person name="Zhang D."/>
            <person name="Sun W.H."/>
            <person name="Liu D.K."/>
            <person name="Li Y."/>
            <person name="Chen G.Z."/>
            <person name="Liu X.D."/>
            <person name="Liao X.Y."/>
            <person name="Jiang Y.T."/>
            <person name="Yu X."/>
            <person name="Hao Y."/>
            <person name="Huang J."/>
            <person name="Zhao X.W."/>
            <person name="Ke S."/>
            <person name="Chen Y.Y."/>
            <person name="Wu W.L."/>
            <person name="Hsu J.L."/>
            <person name="Lin Y.F."/>
            <person name="Huang M.D."/>
            <person name="Li C.Y."/>
            <person name="Huang L."/>
            <person name="Wang Z.W."/>
            <person name="Zhao X."/>
            <person name="Zhong W.Y."/>
            <person name="Peng D.H."/>
            <person name="Ahmad S."/>
            <person name="Lan S."/>
            <person name="Zhang J.S."/>
            <person name="Tsai W.C."/>
            <person name="Van de Peer Y."/>
            <person name="Liu Z.J."/>
        </authorList>
    </citation>
    <scope>NUCLEOTIDE SEQUENCE</scope>
    <source>
        <strain evidence="11">CP</strain>
    </source>
</reference>
<dbReference type="InterPro" id="IPR054502">
    <property type="entry name" value="bHLH-TF_ACT-like_plant"/>
</dbReference>
<dbReference type="FunFam" id="4.10.280.10:FF:000095">
    <property type="entry name" value="Basic helix-loop-helix family protein"/>
    <property type="match status" value="1"/>
</dbReference>
<evidence type="ECO:0000256" key="6">
    <source>
        <dbReference type="ARBA" id="ARBA00023163"/>
    </source>
</evidence>
<comment type="subunit">
    <text evidence="3">Homodimer.</text>
</comment>
<dbReference type="PROSITE" id="PS50888">
    <property type="entry name" value="BHLH"/>
    <property type="match status" value="1"/>
</dbReference>
<proteinExistence type="inferred from homology"/>
<sequence length="335" mass="37465">MEITSAPWFTELGIEDPHFIQQCDMRLQNEQITAALGDDLHYSSSESCFSYLVPSRTNTLSCKRGAKEISSSDRPSKLTKANSLSSCTTKPISAVSSVQDVSSSPSYLSFGSQQASPTHHPLYGNIIHDEFETILMSHDNQNYEAMVAGHKTKRVSRPTPAHAQDHIMAERKRREKLSQRFIALSAVVPGLKKMDKASVLGDAIKYVKQLQEKVKMLEEQTEKKTVESMVFIRKSQLSSVDDIAEEGEEALPEIEARISDKNVLIRIHCERRKGVLVKVLAEIEKLNISIINTSVSPFCGSILDITVIALIEDEFSMMTVKELVKNLHSAFTMFM</sequence>
<reference evidence="11" key="2">
    <citation type="submission" date="2023-06" db="EMBL/GenBank/DDBJ databases">
        <authorList>
            <person name="Ma L."/>
            <person name="Liu K.-W."/>
            <person name="Li Z."/>
            <person name="Hsiao Y.-Y."/>
            <person name="Qi Y."/>
            <person name="Fu T."/>
            <person name="Tang G."/>
            <person name="Zhang D."/>
            <person name="Sun W.-H."/>
            <person name="Liu D.-K."/>
            <person name="Li Y."/>
            <person name="Chen G.-Z."/>
            <person name="Liu X.-D."/>
            <person name="Liao X.-Y."/>
            <person name="Jiang Y.-T."/>
            <person name="Yu X."/>
            <person name="Hao Y."/>
            <person name="Huang J."/>
            <person name="Zhao X.-W."/>
            <person name="Ke S."/>
            <person name="Chen Y.-Y."/>
            <person name="Wu W.-L."/>
            <person name="Hsu J.-L."/>
            <person name="Lin Y.-F."/>
            <person name="Huang M.-D."/>
            <person name="Li C.-Y."/>
            <person name="Huang L."/>
            <person name="Wang Z.-W."/>
            <person name="Zhao X."/>
            <person name="Zhong W.-Y."/>
            <person name="Peng D.-H."/>
            <person name="Ahmad S."/>
            <person name="Lan S."/>
            <person name="Zhang J.-S."/>
            <person name="Tsai W.-C."/>
            <person name="Van De Peer Y."/>
            <person name="Liu Z.-J."/>
        </authorList>
    </citation>
    <scope>NUCLEOTIDE SEQUENCE</scope>
    <source>
        <strain evidence="11">CP</strain>
        <tissue evidence="11">Leaves</tissue>
    </source>
</reference>
<evidence type="ECO:0000256" key="3">
    <source>
        <dbReference type="ARBA" id="ARBA00011738"/>
    </source>
</evidence>
<dbReference type="Pfam" id="PF00010">
    <property type="entry name" value="HLH"/>
    <property type="match status" value="1"/>
</dbReference>
<evidence type="ECO:0000256" key="4">
    <source>
        <dbReference type="ARBA" id="ARBA00023015"/>
    </source>
</evidence>
<dbReference type="EMBL" id="JAUJYO010000002">
    <property type="protein sequence ID" value="KAK1323569.1"/>
    <property type="molecule type" value="Genomic_DNA"/>
</dbReference>
<dbReference type="CDD" id="cd02116">
    <property type="entry name" value="ACT"/>
    <property type="match status" value="1"/>
</dbReference>
<dbReference type="InterPro" id="IPR011598">
    <property type="entry name" value="bHLH_dom"/>
</dbReference>
<evidence type="ECO:0000259" key="10">
    <source>
        <dbReference type="PROSITE" id="PS51671"/>
    </source>
</evidence>
<comment type="similarity">
    <text evidence="2">Belongs to the bHLH protein family.</text>
</comment>
<dbReference type="GO" id="GO:0003677">
    <property type="term" value="F:DNA binding"/>
    <property type="evidence" value="ECO:0007669"/>
    <property type="project" value="UniProtKB-KW"/>
</dbReference>
<evidence type="ECO:0000256" key="7">
    <source>
        <dbReference type="ARBA" id="ARBA00023242"/>
    </source>
</evidence>
<protein>
    <submittedName>
        <fullName evidence="11">Transcription factor bHLH25</fullName>
    </submittedName>
</protein>
<feature type="domain" description="ACT" evidence="10">
    <location>
        <begin position="264"/>
        <end position="335"/>
    </location>
</feature>
<evidence type="ECO:0000313" key="11">
    <source>
        <dbReference type="EMBL" id="KAK1323569.1"/>
    </source>
</evidence>
<accession>A0AAV9FD08</accession>
<feature type="domain" description="BHLH" evidence="9">
    <location>
        <begin position="161"/>
        <end position="210"/>
    </location>
</feature>
<evidence type="ECO:0000259" key="9">
    <source>
        <dbReference type="PROSITE" id="PS50888"/>
    </source>
</evidence>
<name>A0AAV9FD08_ACOCL</name>
<evidence type="ECO:0000313" key="12">
    <source>
        <dbReference type="Proteomes" id="UP001180020"/>
    </source>
</evidence>
<organism evidence="11 12">
    <name type="scientific">Acorus calamus</name>
    <name type="common">Sweet flag</name>
    <dbReference type="NCBI Taxonomy" id="4465"/>
    <lineage>
        <taxon>Eukaryota</taxon>
        <taxon>Viridiplantae</taxon>
        <taxon>Streptophyta</taxon>
        <taxon>Embryophyta</taxon>
        <taxon>Tracheophyta</taxon>
        <taxon>Spermatophyta</taxon>
        <taxon>Magnoliopsida</taxon>
        <taxon>Liliopsida</taxon>
        <taxon>Acoraceae</taxon>
        <taxon>Acorus</taxon>
    </lineage>
</organism>
<evidence type="ECO:0000256" key="2">
    <source>
        <dbReference type="ARBA" id="ARBA00005510"/>
    </source>
</evidence>
<dbReference type="SUPFAM" id="SSF47459">
    <property type="entry name" value="HLH, helix-loop-helix DNA-binding domain"/>
    <property type="match status" value="1"/>
</dbReference>
<dbReference type="InterPro" id="IPR002912">
    <property type="entry name" value="ACT_dom"/>
</dbReference>
<keyword evidence="5" id="KW-0238">DNA-binding</keyword>
<dbReference type="InterPro" id="IPR052610">
    <property type="entry name" value="bHLH_transcription_regulator"/>
</dbReference>
<evidence type="ECO:0000256" key="5">
    <source>
        <dbReference type="ARBA" id="ARBA00023125"/>
    </source>
</evidence>
<dbReference type="AlphaFoldDB" id="A0AAV9FD08"/>
<keyword evidence="12" id="KW-1185">Reference proteome</keyword>
<evidence type="ECO:0000256" key="8">
    <source>
        <dbReference type="SAM" id="Coils"/>
    </source>
</evidence>
<feature type="coiled-coil region" evidence="8">
    <location>
        <begin position="200"/>
        <end position="227"/>
    </location>
</feature>
<dbReference type="Pfam" id="PF22754">
    <property type="entry name" value="bHLH-TF_ACT-like_plant"/>
    <property type="match status" value="1"/>
</dbReference>